<name>A0A179DLE2_9SPHI</name>
<organism evidence="2 3">
    <name type="scientific">Pedobacter psychrophilus</name>
    <dbReference type="NCBI Taxonomy" id="1826909"/>
    <lineage>
        <taxon>Bacteria</taxon>
        <taxon>Pseudomonadati</taxon>
        <taxon>Bacteroidota</taxon>
        <taxon>Sphingobacteriia</taxon>
        <taxon>Sphingobacteriales</taxon>
        <taxon>Sphingobacteriaceae</taxon>
        <taxon>Pedobacter</taxon>
    </lineage>
</organism>
<dbReference type="RefSeq" id="WP_068820968.1">
    <property type="nucleotide sequence ID" value="NZ_LWHJ01000011.1"/>
</dbReference>
<proteinExistence type="predicted"/>
<keyword evidence="1" id="KW-0812">Transmembrane</keyword>
<reference evidence="2 3" key="1">
    <citation type="submission" date="2016-04" db="EMBL/GenBank/DDBJ databases">
        <authorList>
            <person name="Evans L.H."/>
            <person name="Alamgir A."/>
            <person name="Owens N."/>
            <person name="Weber N.D."/>
            <person name="Virtaneva K."/>
            <person name="Barbian K."/>
            <person name="Babar A."/>
            <person name="Rosenke K."/>
        </authorList>
    </citation>
    <scope>NUCLEOTIDE SEQUENCE [LARGE SCALE GENOMIC DNA]</scope>
    <source>
        <strain evidence="2 3">CCM 8644</strain>
    </source>
</reference>
<protein>
    <recommendedName>
        <fullName evidence="4">Conjugal transfer protein TraF</fullName>
    </recommendedName>
</protein>
<feature type="transmembrane region" description="Helical" evidence="1">
    <location>
        <begin position="21"/>
        <end position="42"/>
    </location>
</feature>
<dbReference type="AlphaFoldDB" id="A0A179DLE2"/>
<feature type="transmembrane region" description="Helical" evidence="1">
    <location>
        <begin position="48"/>
        <end position="65"/>
    </location>
</feature>
<dbReference type="EMBL" id="LWHJ01000011">
    <property type="protein sequence ID" value="OAQ41936.1"/>
    <property type="molecule type" value="Genomic_DNA"/>
</dbReference>
<keyword evidence="1" id="KW-1133">Transmembrane helix</keyword>
<dbReference type="STRING" id="1826909.A5893_02125"/>
<accession>A0A179DLE2</accession>
<evidence type="ECO:0000313" key="2">
    <source>
        <dbReference type="EMBL" id="OAQ41936.1"/>
    </source>
</evidence>
<comment type="caution">
    <text evidence="2">The sequence shown here is derived from an EMBL/GenBank/DDBJ whole genome shotgun (WGS) entry which is preliminary data.</text>
</comment>
<gene>
    <name evidence="2" type="ORF">A5893_02125</name>
</gene>
<evidence type="ECO:0000256" key="1">
    <source>
        <dbReference type="SAM" id="Phobius"/>
    </source>
</evidence>
<dbReference type="Proteomes" id="UP000078459">
    <property type="component" value="Unassembled WGS sequence"/>
</dbReference>
<keyword evidence="3" id="KW-1185">Reference proteome</keyword>
<dbReference type="Pfam" id="PF13571">
    <property type="entry name" value="DUF4133"/>
    <property type="match status" value="1"/>
</dbReference>
<dbReference type="OrthoDB" id="1273979at2"/>
<evidence type="ECO:0000313" key="3">
    <source>
        <dbReference type="Proteomes" id="UP000078459"/>
    </source>
</evidence>
<evidence type="ECO:0008006" key="4">
    <source>
        <dbReference type="Google" id="ProtNLM"/>
    </source>
</evidence>
<keyword evidence="1" id="KW-0472">Membrane</keyword>
<reference evidence="2 3" key="2">
    <citation type="submission" date="2016-06" db="EMBL/GenBank/DDBJ databases">
        <title>Pedobacter psychrophilus sp. nov., isolated from Antarctic fragmentary rock.</title>
        <authorList>
            <person name="Svec P."/>
        </authorList>
    </citation>
    <scope>NUCLEOTIDE SEQUENCE [LARGE SCALE GENOMIC DNA]</scope>
    <source>
        <strain evidence="2 3">CCM 8644</strain>
    </source>
</reference>
<dbReference type="InterPro" id="IPR025407">
    <property type="entry name" value="DUF4133"/>
</dbReference>
<sequence>MKSSVYPINKNINKPIEFRGLQAQYIVYFAGVLLALLILFSVLYIVGVNTYICLMVILSTGLFFTKKIFHWSNKYGTHGMMKMLAKTKMPKEIKSYTRSVFYLKNQDSYGI</sequence>